<feature type="compositionally biased region" description="Basic and acidic residues" evidence="1">
    <location>
        <begin position="125"/>
        <end position="151"/>
    </location>
</feature>
<accession>A0ABR7S8I2</accession>
<dbReference type="EMBL" id="JACTVJ010000003">
    <property type="protein sequence ID" value="MBC9711765.1"/>
    <property type="molecule type" value="Genomic_DNA"/>
</dbReference>
<protein>
    <submittedName>
        <fullName evidence="2">Uncharacterized protein</fullName>
    </submittedName>
</protein>
<name>A0ABR7S8I2_9ACTN</name>
<sequence>MAQSKASGGSGSGSADLEKGVGALKRFQSRVDTLLSELENSAAGSTKVAEQRLTRAAFSGSNVPFVEADGFFTQYNRVHQSLVKLSRSLGDQIEMLQIAVRASEVGYDNLEEELRQRFYSIQTRVEVERERAEEERKRAEAAAKPTDDAGKPAEQPSSDDKSYGSQDMG</sequence>
<proteinExistence type="predicted"/>
<evidence type="ECO:0000313" key="3">
    <source>
        <dbReference type="Proteomes" id="UP000642284"/>
    </source>
</evidence>
<organism evidence="2 3">
    <name type="scientific">Streptomyces polyasparticus</name>
    <dbReference type="NCBI Taxonomy" id="2767826"/>
    <lineage>
        <taxon>Bacteria</taxon>
        <taxon>Bacillati</taxon>
        <taxon>Actinomycetota</taxon>
        <taxon>Actinomycetes</taxon>
        <taxon>Kitasatosporales</taxon>
        <taxon>Streptomycetaceae</taxon>
        <taxon>Streptomyces</taxon>
    </lineage>
</organism>
<evidence type="ECO:0000313" key="2">
    <source>
        <dbReference type="EMBL" id="MBC9711765.1"/>
    </source>
</evidence>
<dbReference type="Proteomes" id="UP000642284">
    <property type="component" value="Unassembled WGS sequence"/>
</dbReference>
<comment type="caution">
    <text evidence="2">The sequence shown here is derived from an EMBL/GenBank/DDBJ whole genome shotgun (WGS) entry which is preliminary data.</text>
</comment>
<keyword evidence="3" id="KW-1185">Reference proteome</keyword>
<reference evidence="2 3" key="1">
    <citation type="submission" date="2020-08" db="EMBL/GenBank/DDBJ databases">
        <title>Genemic of Streptomyces polyaspartic.</title>
        <authorList>
            <person name="Liu W."/>
        </authorList>
    </citation>
    <scope>NUCLEOTIDE SEQUENCE [LARGE SCALE GENOMIC DNA]</scope>
    <source>
        <strain evidence="2 3">TRM66268-LWL</strain>
    </source>
</reference>
<gene>
    <name evidence="2" type="ORF">H9Y04_04175</name>
</gene>
<feature type="region of interest" description="Disordered" evidence="1">
    <location>
        <begin position="125"/>
        <end position="169"/>
    </location>
</feature>
<evidence type="ECO:0000256" key="1">
    <source>
        <dbReference type="SAM" id="MobiDB-lite"/>
    </source>
</evidence>